<dbReference type="GO" id="GO:0004402">
    <property type="term" value="F:histone acetyltransferase activity"/>
    <property type="evidence" value="ECO:0007669"/>
    <property type="project" value="TreeGrafter"/>
</dbReference>
<dbReference type="EMBL" id="FO082053">
    <property type="protein sequence ID" value="CCE80079.1"/>
    <property type="molecule type" value="Genomic_DNA"/>
</dbReference>
<name>G8YKJ9_PICSO</name>
<dbReference type="Proteomes" id="UP000005222">
    <property type="component" value="Chromosome G"/>
</dbReference>
<dbReference type="InParanoid" id="G8YKJ9"/>
<proteinExistence type="predicted"/>
<reference evidence="5" key="2">
    <citation type="journal article" date="2012" name="G3 (Bethesda)">
        <title>Pichia sorbitophila, an interspecies yeast hybrid reveals early steps of genome resolution following polyploidization.</title>
        <authorList>
            <person name="Leh Louis V."/>
            <person name="Despons L."/>
            <person name="Friedrich A."/>
            <person name="Martin T."/>
            <person name="Durrens P."/>
            <person name="Casaregola S."/>
            <person name="Neuveglise C."/>
            <person name="Fairhead C."/>
            <person name="Marck C."/>
            <person name="Cruz J.A."/>
            <person name="Straub M.L."/>
            <person name="Kugler V."/>
            <person name="Sacerdot C."/>
            <person name="Uzunov Z."/>
            <person name="Thierry A."/>
            <person name="Weiss S."/>
            <person name="Bleykasten C."/>
            <person name="De Montigny J."/>
            <person name="Jacques N."/>
            <person name="Jung P."/>
            <person name="Lemaire M."/>
            <person name="Mallet S."/>
            <person name="Morel G."/>
            <person name="Richard G.F."/>
            <person name="Sarkar A."/>
            <person name="Savel G."/>
            <person name="Schacherer J."/>
            <person name="Seret M.L."/>
            <person name="Talla E."/>
            <person name="Samson G."/>
            <person name="Jubin C."/>
            <person name="Poulain J."/>
            <person name="Vacherie B."/>
            <person name="Barbe V."/>
            <person name="Pelletier E."/>
            <person name="Sherman D.J."/>
            <person name="Westhof E."/>
            <person name="Weissenbach J."/>
            <person name="Baret P.V."/>
            <person name="Wincker P."/>
            <person name="Gaillardin C."/>
            <person name="Dujon B."/>
            <person name="Souciet J.L."/>
        </authorList>
    </citation>
    <scope>NUCLEOTIDE SEQUENCE [LARGE SCALE GENOMIC DNA]</scope>
    <source>
        <strain evidence="5">ATCC MYA-4447 / BCRC 22081 / CBS 7064 / NBRC 10061 / NRRL Y-12695</strain>
    </source>
</reference>
<dbReference type="InterPro" id="IPR038988">
    <property type="entry name" value="Sas4"/>
</dbReference>
<dbReference type="eggNOG" id="ENOG502RYH0">
    <property type="taxonomic scope" value="Eukaryota"/>
</dbReference>
<organism evidence="3 5">
    <name type="scientific">Pichia sorbitophila (strain ATCC MYA-4447 / BCRC 22081 / CBS 7064 / NBRC 10061 / NRRL Y-12695)</name>
    <name type="common">Hybrid yeast</name>
    <dbReference type="NCBI Taxonomy" id="559304"/>
    <lineage>
        <taxon>Eukaryota</taxon>
        <taxon>Fungi</taxon>
        <taxon>Dikarya</taxon>
        <taxon>Ascomycota</taxon>
        <taxon>Saccharomycotina</taxon>
        <taxon>Pichiomycetes</taxon>
        <taxon>Debaryomycetaceae</taxon>
        <taxon>Millerozyma</taxon>
    </lineage>
</organism>
<reference evidence="3" key="1">
    <citation type="submission" date="2011-10" db="EMBL/GenBank/DDBJ databases">
        <authorList>
            <person name="Genoscope - CEA"/>
        </authorList>
    </citation>
    <scope>NUCLEOTIDE SEQUENCE</scope>
</reference>
<feature type="compositionally biased region" description="Basic and acidic residues" evidence="1">
    <location>
        <begin position="262"/>
        <end position="280"/>
    </location>
</feature>
<dbReference type="GO" id="GO:0033255">
    <property type="term" value="C:SAS acetyltransferase complex"/>
    <property type="evidence" value="ECO:0007669"/>
    <property type="project" value="InterPro"/>
</dbReference>
<accession>G8YKJ9</accession>
<dbReference type="InterPro" id="IPR029184">
    <property type="entry name" value="Sas4_dom"/>
</dbReference>
<evidence type="ECO:0000256" key="1">
    <source>
        <dbReference type="SAM" id="MobiDB-lite"/>
    </source>
</evidence>
<dbReference type="PANTHER" id="PTHR38422:SF1">
    <property type="entry name" value="SOMETHING ABOUT SILENCING PROTEIN 4"/>
    <property type="match status" value="1"/>
</dbReference>
<feature type="domain" description="Something about silencing protein 4" evidence="2">
    <location>
        <begin position="82"/>
        <end position="178"/>
    </location>
</feature>
<gene>
    <name evidence="3" type="primary">Piso0_003177</name>
    <name evidence="3" type="ORF">GNLVRS01_PISO0G06584g</name>
    <name evidence="4" type="ORF">GNLVRS01_PISO0H06585g</name>
</gene>
<dbReference type="AlphaFoldDB" id="G8YKJ9"/>
<dbReference type="OrthoDB" id="1938992at2759"/>
<protein>
    <submittedName>
        <fullName evidence="3">Piso0_003177 protein</fullName>
    </submittedName>
</protein>
<dbReference type="Proteomes" id="UP000005222">
    <property type="component" value="Chromosome H"/>
</dbReference>
<dbReference type="HOGENOM" id="CLU_801735_0_0_1"/>
<feature type="region of interest" description="Disordered" evidence="1">
    <location>
        <begin position="246"/>
        <end position="280"/>
    </location>
</feature>
<dbReference type="STRING" id="559304.G8YKJ9"/>
<evidence type="ECO:0000313" key="4">
    <source>
        <dbReference type="EMBL" id="CCE80844.1"/>
    </source>
</evidence>
<evidence type="ECO:0000259" key="2">
    <source>
        <dbReference type="Pfam" id="PF15460"/>
    </source>
</evidence>
<sequence length="327" mass="38663">MANDRRLRSTDDHGRNKKNLFNFDSINPLLYKDEKISIVKGHPKGKSYHYFLEGNEDFKPKKNSEPLRTKEDDIRIPRRVKDELPDSVFEGFHRKMTKEEKSMSNVDKMKILSEVDNFRTCLETLKHNDWNRHIAEITHIENPHDISELEEKRKLTIKELKFQLQRYEKWKRGYDSMSADFKRGYSDSDEDSESDFTRPIEEVRSKRLAQARKKFGPAIKLNLGNGYAIVVDVHLPPRVVKYEQKKEIKDHISGKNSTKSSKTKDTEHDSKKRKEASMDKKDVAFGFEVPKLGRKKTFSLTDHWDVKKGKWKEERMKLRRKIEHKSG</sequence>
<evidence type="ECO:0000313" key="3">
    <source>
        <dbReference type="EMBL" id="CCE80079.1"/>
    </source>
</evidence>
<dbReference type="PANTHER" id="PTHR38422">
    <property type="entry name" value="SOMETHING ABOUT SILENCING PROTEIN 4"/>
    <property type="match status" value="1"/>
</dbReference>
<dbReference type="EMBL" id="FO082052">
    <property type="protein sequence ID" value="CCE80844.1"/>
    <property type="molecule type" value="Genomic_DNA"/>
</dbReference>
<dbReference type="Pfam" id="PF15460">
    <property type="entry name" value="SAS4"/>
    <property type="match status" value="1"/>
</dbReference>
<evidence type="ECO:0000313" key="5">
    <source>
        <dbReference type="Proteomes" id="UP000005222"/>
    </source>
</evidence>
<dbReference type="OMA" id="LQKHENW"/>
<keyword evidence="5" id="KW-1185">Reference proteome</keyword>